<dbReference type="Proteomes" id="UP000463951">
    <property type="component" value="Chromosome"/>
</dbReference>
<evidence type="ECO:0000313" key="3">
    <source>
        <dbReference type="Proteomes" id="UP000463951"/>
    </source>
</evidence>
<reference evidence="2 3" key="1">
    <citation type="journal article" date="2020" name="Int. J. Syst. Evol. Microbiol.">
        <title>Reclassification of Streptomyces castelarensis and Streptomyces sporoclivatus as later heterotypic synonyms of Streptomyces antimycoticus.</title>
        <authorList>
            <person name="Komaki H."/>
            <person name="Tamura T."/>
        </authorList>
    </citation>
    <scope>NUCLEOTIDE SEQUENCE [LARGE SCALE GENOMIC DNA]</scope>
    <source>
        <strain evidence="2 3">NBRC 100767</strain>
    </source>
</reference>
<organism evidence="2 3">
    <name type="scientific">Streptomyces antimycoticus</name>
    <dbReference type="NCBI Taxonomy" id="68175"/>
    <lineage>
        <taxon>Bacteria</taxon>
        <taxon>Bacillati</taxon>
        <taxon>Actinomycetota</taxon>
        <taxon>Actinomycetes</taxon>
        <taxon>Kitasatosporales</taxon>
        <taxon>Streptomycetaceae</taxon>
        <taxon>Streptomyces</taxon>
        <taxon>Streptomyces violaceusniger group</taxon>
    </lineage>
</organism>
<evidence type="ECO:0000256" key="1">
    <source>
        <dbReference type="SAM" id="MobiDB-lite"/>
    </source>
</evidence>
<sequence length="248" mass="27647">MTAGRTLIRRYVLALPHAGAGNGRGYRNRGTAAKRRLLSWEHSSTCLDHSGPTVPRAAWAPGAVAGGGTRLAVVWFHGRARLWQPGQRRASPGATDFLDWLGGGGLTLGTCTQTDLERWMADPTVSYRDETGRFVRWSVQQRHSRDLTYATVRWTGPFSTIDSENGSARRDPRPDARSPHQSRRPVATGIRRGLGRLRRRRRTPLRSTSDASRAAPIDIRRGLRRHDTAPRVINVQNGRRPHEMGVGR</sequence>
<dbReference type="AlphaFoldDB" id="A0A499V6Q2"/>
<feature type="compositionally biased region" description="Basic and acidic residues" evidence="1">
    <location>
        <begin position="218"/>
        <end position="227"/>
    </location>
</feature>
<dbReference type="EMBL" id="AP019620">
    <property type="protein sequence ID" value="BBJ45191.1"/>
    <property type="molecule type" value="Genomic_DNA"/>
</dbReference>
<protein>
    <submittedName>
        <fullName evidence="2">Uncharacterized protein</fullName>
    </submittedName>
</protein>
<accession>A0A499V6Q2</accession>
<gene>
    <name evidence="2" type="ORF">SSPO_079090</name>
</gene>
<feature type="region of interest" description="Disordered" evidence="1">
    <location>
        <begin position="158"/>
        <end position="227"/>
    </location>
</feature>
<feature type="compositionally biased region" description="Basic residues" evidence="1">
    <location>
        <begin position="193"/>
        <end position="204"/>
    </location>
</feature>
<name>A0A499V6Q2_9ACTN</name>
<evidence type="ECO:0000313" key="2">
    <source>
        <dbReference type="EMBL" id="BBJ45191.1"/>
    </source>
</evidence>
<feature type="compositionally biased region" description="Basic and acidic residues" evidence="1">
    <location>
        <begin position="167"/>
        <end position="178"/>
    </location>
</feature>
<proteinExistence type="predicted"/>